<dbReference type="AlphaFoldDB" id="K0B0Z4"/>
<dbReference type="InterPro" id="IPR017871">
    <property type="entry name" value="ABC_transporter-like_CS"/>
</dbReference>
<dbReference type="PROSITE" id="PS50893">
    <property type="entry name" value="ABC_TRANSPORTER_2"/>
    <property type="match status" value="2"/>
</dbReference>
<dbReference type="SUPFAM" id="SSF52540">
    <property type="entry name" value="P-loop containing nucleoside triphosphate hydrolases"/>
    <property type="match status" value="2"/>
</dbReference>
<dbReference type="SMART" id="SM00382">
    <property type="entry name" value="AAA"/>
    <property type="match status" value="2"/>
</dbReference>
<keyword evidence="6" id="KW-1185">Reference proteome</keyword>
<keyword evidence="1" id="KW-0547">Nucleotide-binding</keyword>
<organism evidence="5 6">
    <name type="scientific">Gottschalkia acidurici (strain ATCC 7906 / DSM 604 / BCRC 14475 / CIP 104303 / KCTC 5404 / NCIMB 10678 / 9a)</name>
    <name type="common">Clostridium acidurici</name>
    <dbReference type="NCBI Taxonomy" id="1128398"/>
    <lineage>
        <taxon>Bacteria</taxon>
        <taxon>Bacillati</taxon>
        <taxon>Bacillota</taxon>
        <taxon>Tissierellia</taxon>
        <taxon>Tissierellales</taxon>
        <taxon>Gottschalkiaceae</taxon>
        <taxon>Gottschalkia</taxon>
    </lineage>
</organism>
<evidence type="ECO:0000313" key="5">
    <source>
        <dbReference type="EMBL" id="AFS79693.1"/>
    </source>
</evidence>
<dbReference type="HOGENOM" id="CLU_000604_36_0_9"/>
<protein>
    <submittedName>
        <fullName evidence="5">ABC transporter ATP-binding protein</fullName>
    </submittedName>
</protein>
<dbReference type="KEGG" id="cad:Curi_c27000"/>
<dbReference type="InterPro" id="IPR032781">
    <property type="entry name" value="ABC_tran_Xtn"/>
</dbReference>
<keyword evidence="3" id="KW-0175">Coiled coil</keyword>
<dbReference type="PATRIC" id="fig|1128398.3.peg.2782"/>
<dbReference type="EMBL" id="CP003326">
    <property type="protein sequence ID" value="AFS79693.1"/>
    <property type="molecule type" value="Genomic_DNA"/>
</dbReference>
<evidence type="ECO:0000313" key="6">
    <source>
        <dbReference type="Proteomes" id="UP000006094"/>
    </source>
</evidence>
<feature type="domain" description="ABC transporter" evidence="4">
    <location>
        <begin position="288"/>
        <end position="497"/>
    </location>
</feature>
<dbReference type="RefSeq" id="WP_014968827.1">
    <property type="nucleotide sequence ID" value="NC_018664.1"/>
</dbReference>
<evidence type="ECO:0000256" key="2">
    <source>
        <dbReference type="ARBA" id="ARBA00022840"/>
    </source>
</evidence>
<name>K0B0Z4_GOTA9</name>
<dbReference type="NCBIfam" id="NF000355">
    <property type="entry name" value="ribo_prot_ABC_F"/>
    <property type="match status" value="1"/>
</dbReference>
<dbReference type="eggNOG" id="COG0488">
    <property type="taxonomic scope" value="Bacteria"/>
</dbReference>
<dbReference type="CDD" id="cd03221">
    <property type="entry name" value="ABCF_EF-3"/>
    <property type="match status" value="2"/>
</dbReference>
<dbReference type="InterPro" id="IPR003593">
    <property type="entry name" value="AAA+_ATPase"/>
</dbReference>
<evidence type="ECO:0000259" key="4">
    <source>
        <dbReference type="PROSITE" id="PS50893"/>
    </source>
</evidence>
<dbReference type="Proteomes" id="UP000006094">
    <property type="component" value="Chromosome"/>
</dbReference>
<dbReference type="InterPro" id="IPR003439">
    <property type="entry name" value="ABC_transporter-like_ATP-bd"/>
</dbReference>
<reference evidence="5 6" key="1">
    <citation type="journal article" date="2012" name="PLoS ONE">
        <title>The purine-utilizing bacterium Clostridium acidurici 9a: a genome-guided metabolic reconsideration.</title>
        <authorList>
            <person name="Hartwich K."/>
            <person name="Poehlein A."/>
            <person name="Daniel R."/>
        </authorList>
    </citation>
    <scope>NUCLEOTIDE SEQUENCE [LARGE SCALE GENOMIC DNA]</scope>
    <source>
        <strain evidence="6">ATCC 7906 / DSM 604 / BCRC 14475 / CIP 104303 / KCTC 5404 / NCIMB 10678 / 9a</strain>
    </source>
</reference>
<gene>
    <name evidence="5" type="ordered locus">Curi_c27000</name>
</gene>
<keyword evidence="2 5" id="KW-0067">ATP-binding</keyword>
<feature type="domain" description="ABC transporter" evidence="4">
    <location>
        <begin position="4"/>
        <end position="194"/>
    </location>
</feature>
<dbReference type="STRING" id="1128398.Curi_c27000"/>
<evidence type="ECO:0000256" key="1">
    <source>
        <dbReference type="ARBA" id="ARBA00022741"/>
    </source>
</evidence>
<dbReference type="InterPro" id="IPR027417">
    <property type="entry name" value="P-loop_NTPase"/>
</dbReference>
<accession>K0B0Z4</accession>
<proteinExistence type="predicted"/>
<evidence type="ECO:0000256" key="3">
    <source>
        <dbReference type="SAM" id="Coils"/>
    </source>
</evidence>
<dbReference type="InterPro" id="IPR051309">
    <property type="entry name" value="ABCF_ATPase"/>
</dbReference>
<feature type="coiled-coil region" evidence="3">
    <location>
        <begin position="183"/>
        <end position="217"/>
    </location>
</feature>
<sequence length="546" mass="62256">MLLVECVDIKKYYSDRLILDIDNLKIYSGDRIGVVGLNGSGKTTLLNILCGKVKPEEGDIRVLTNYSYISQLEDSDRLDISSTSAKKFGINNLWEDSMSGGEKTRFKLAQSLEKGANLIFADEPTSNLDIEGIELLEKSLDEFFETIVLVSHDRVFMDKVCNKILEIDSGKIKFYKGNYTEYKKQKEMEVERANFEYNQFQAEKKKLISAIEETKHKVKTIRKTPSRMGNSEARLHKMGNQRSKYNLDKSVKSLQSRLNQIEVKEKPKEISPIKLDIETSSLHGKILISGKKIYKAFNKDTIFSNAEFNIYNGCRVALIGSNGSGKSTLIKMIISGDSAIRAANRVKIGYLSQSMDILKEDFTILDNVMESSIYDETFARITLSRLLFKRDDVYKKISVLSGGERVKVSFAKILLQDINVLILDEPTNYLDIPSLEVVEDTLKNYNKTLIFVSHDRQFVSSVATQIMSIENKKIIDFKGTYDEYLARKGKKTSANDFDKNNEILTLKNKLSQIIAKLSIPSKNDNIEELNKEYELVLKQIRDLEKR</sequence>
<dbReference type="Pfam" id="PF12848">
    <property type="entry name" value="ABC_tran_Xtn"/>
    <property type="match status" value="1"/>
</dbReference>
<dbReference type="OrthoDB" id="1624247at2"/>
<dbReference type="GO" id="GO:0016887">
    <property type="term" value="F:ATP hydrolysis activity"/>
    <property type="evidence" value="ECO:0007669"/>
    <property type="project" value="InterPro"/>
</dbReference>
<dbReference type="Gene3D" id="3.40.50.300">
    <property type="entry name" value="P-loop containing nucleotide triphosphate hydrolases"/>
    <property type="match status" value="3"/>
</dbReference>
<dbReference type="Pfam" id="PF00005">
    <property type="entry name" value="ABC_tran"/>
    <property type="match status" value="2"/>
</dbReference>
<dbReference type="PROSITE" id="PS00211">
    <property type="entry name" value="ABC_TRANSPORTER_1"/>
    <property type="match status" value="2"/>
</dbReference>
<dbReference type="GO" id="GO:0005524">
    <property type="term" value="F:ATP binding"/>
    <property type="evidence" value="ECO:0007669"/>
    <property type="project" value="UniProtKB-KW"/>
</dbReference>
<dbReference type="PANTHER" id="PTHR42855">
    <property type="entry name" value="ABC TRANSPORTER ATP-BINDING SUBUNIT"/>
    <property type="match status" value="1"/>
</dbReference>
<dbReference type="PANTHER" id="PTHR42855:SF2">
    <property type="entry name" value="DRUG RESISTANCE ABC TRANSPORTER,ATP-BINDING PROTEIN"/>
    <property type="match status" value="1"/>
</dbReference>